<feature type="compositionally biased region" description="Pro residues" evidence="2">
    <location>
        <begin position="431"/>
        <end position="440"/>
    </location>
</feature>
<dbReference type="EnsemblProtists" id="EOD25101">
    <property type="protein sequence ID" value="EOD25101"/>
    <property type="gene ID" value="EMIHUDRAFT_435255"/>
</dbReference>
<keyword evidence="4" id="KW-1185">Reference proteome</keyword>
<name>A0A0D3JNL6_EMIH1</name>
<evidence type="ECO:0000313" key="4">
    <source>
        <dbReference type="Proteomes" id="UP000013827"/>
    </source>
</evidence>
<sequence length="471" mass="46434">MLAGLQSWESLAWQTFLTRAAAVGKSAPPLAASSAASSAASYSHFAAPPHLAIGLLVARALPPILIAKLRAPAARAVKLALGGSPLRRAARMSSKALGAAAGGAAGLAAASSGSAGGAIAVAPRVIRLAKSALRLGMAPLPTNVASLVVLLAAAAAAGAAAQRSTAEGGEPFAFDACVPGLSPQSSCSGGASVYRAAPPPTPLLLPALALVAAAAAAWLLLQRGLPSSCALRVIGVEGGGVAGGGGDVAEVGGGASGGGGAEDGRGDLRCELVSAPPVGQGRRGGEAGRGEPADEEGRQDQEPLSLSISPPSPAQQSATRGADAAEGREEGEGEGRAATAAAAELVAAARRVAADQAAASGEAAAAAAEMAAKLEKAAAVLSAELERLRLELARALEAHSPGVRLRARARWRLAAERKGVIASASWRAIRAPPPSPPQAPSPLTASGDKQRARAWDEAAWLEMDPDAELAV</sequence>
<reference evidence="4" key="1">
    <citation type="journal article" date="2013" name="Nature">
        <title>Pan genome of the phytoplankton Emiliania underpins its global distribution.</title>
        <authorList>
            <person name="Read B.A."/>
            <person name="Kegel J."/>
            <person name="Klute M.J."/>
            <person name="Kuo A."/>
            <person name="Lefebvre S.C."/>
            <person name="Maumus F."/>
            <person name="Mayer C."/>
            <person name="Miller J."/>
            <person name="Monier A."/>
            <person name="Salamov A."/>
            <person name="Young J."/>
            <person name="Aguilar M."/>
            <person name="Claverie J.M."/>
            <person name="Frickenhaus S."/>
            <person name="Gonzalez K."/>
            <person name="Herman E.K."/>
            <person name="Lin Y.C."/>
            <person name="Napier J."/>
            <person name="Ogata H."/>
            <person name="Sarno A.F."/>
            <person name="Shmutz J."/>
            <person name="Schroeder D."/>
            <person name="de Vargas C."/>
            <person name="Verret F."/>
            <person name="von Dassow P."/>
            <person name="Valentin K."/>
            <person name="Van de Peer Y."/>
            <person name="Wheeler G."/>
            <person name="Dacks J.B."/>
            <person name="Delwiche C.F."/>
            <person name="Dyhrman S.T."/>
            <person name="Glockner G."/>
            <person name="John U."/>
            <person name="Richards T."/>
            <person name="Worden A.Z."/>
            <person name="Zhang X."/>
            <person name="Grigoriev I.V."/>
            <person name="Allen A.E."/>
            <person name="Bidle K."/>
            <person name="Borodovsky M."/>
            <person name="Bowler C."/>
            <person name="Brownlee C."/>
            <person name="Cock J.M."/>
            <person name="Elias M."/>
            <person name="Gladyshev V.N."/>
            <person name="Groth M."/>
            <person name="Guda C."/>
            <person name="Hadaegh A."/>
            <person name="Iglesias-Rodriguez M.D."/>
            <person name="Jenkins J."/>
            <person name="Jones B.M."/>
            <person name="Lawson T."/>
            <person name="Leese F."/>
            <person name="Lindquist E."/>
            <person name="Lobanov A."/>
            <person name="Lomsadze A."/>
            <person name="Malik S.B."/>
            <person name="Marsh M.E."/>
            <person name="Mackinder L."/>
            <person name="Mock T."/>
            <person name="Mueller-Roeber B."/>
            <person name="Pagarete A."/>
            <person name="Parker M."/>
            <person name="Probert I."/>
            <person name="Quesneville H."/>
            <person name="Raines C."/>
            <person name="Rensing S.A."/>
            <person name="Riano-Pachon D.M."/>
            <person name="Richier S."/>
            <person name="Rokitta S."/>
            <person name="Shiraiwa Y."/>
            <person name="Soanes D.M."/>
            <person name="van der Giezen M."/>
            <person name="Wahlund T.M."/>
            <person name="Williams B."/>
            <person name="Wilson W."/>
            <person name="Wolfe G."/>
            <person name="Wurch L.L."/>
        </authorList>
    </citation>
    <scope>NUCLEOTIDE SEQUENCE</scope>
</reference>
<reference evidence="3" key="2">
    <citation type="submission" date="2024-10" db="UniProtKB">
        <authorList>
            <consortium name="EnsemblProtists"/>
        </authorList>
    </citation>
    <scope>IDENTIFICATION</scope>
</reference>
<feature type="region of interest" description="Disordered" evidence="2">
    <location>
        <begin position="272"/>
        <end position="338"/>
    </location>
</feature>
<dbReference type="HOGENOM" id="CLU_580662_0_0_1"/>
<feature type="region of interest" description="Disordered" evidence="2">
    <location>
        <begin position="426"/>
        <end position="454"/>
    </location>
</feature>
<proteinExistence type="predicted"/>
<feature type="compositionally biased region" description="Low complexity" evidence="2">
    <location>
        <begin position="303"/>
        <end position="322"/>
    </location>
</feature>
<dbReference type="AlphaFoldDB" id="A0A0D3JNL6"/>
<dbReference type="KEGG" id="ehx:EMIHUDRAFT_435255"/>
<dbReference type="PaxDb" id="2903-EOD25101"/>
<evidence type="ECO:0000256" key="2">
    <source>
        <dbReference type="SAM" id="MobiDB-lite"/>
    </source>
</evidence>
<feature type="compositionally biased region" description="Basic and acidic residues" evidence="2">
    <location>
        <begin position="283"/>
        <end position="301"/>
    </location>
</feature>
<organism evidence="3 4">
    <name type="scientific">Emiliania huxleyi (strain CCMP1516)</name>
    <dbReference type="NCBI Taxonomy" id="280463"/>
    <lineage>
        <taxon>Eukaryota</taxon>
        <taxon>Haptista</taxon>
        <taxon>Haptophyta</taxon>
        <taxon>Prymnesiophyceae</taxon>
        <taxon>Isochrysidales</taxon>
        <taxon>Noelaerhabdaceae</taxon>
        <taxon>Emiliania</taxon>
    </lineage>
</organism>
<dbReference type="Proteomes" id="UP000013827">
    <property type="component" value="Unassembled WGS sequence"/>
</dbReference>
<dbReference type="RefSeq" id="XP_005777530.1">
    <property type="nucleotide sequence ID" value="XM_005777473.1"/>
</dbReference>
<feature type="compositionally biased region" description="Basic and acidic residues" evidence="2">
    <location>
        <begin position="323"/>
        <end position="335"/>
    </location>
</feature>
<protein>
    <submittedName>
        <fullName evidence="3">Uncharacterized protein</fullName>
    </submittedName>
</protein>
<feature type="coiled-coil region" evidence="1">
    <location>
        <begin position="371"/>
        <end position="398"/>
    </location>
</feature>
<accession>A0A0D3JNL6</accession>
<dbReference type="GeneID" id="17270647"/>
<keyword evidence="1" id="KW-0175">Coiled coil</keyword>
<dbReference type="OMA" id="ASYSHFA"/>
<evidence type="ECO:0000256" key="1">
    <source>
        <dbReference type="SAM" id="Coils"/>
    </source>
</evidence>
<evidence type="ECO:0000313" key="3">
    <source>
        <dbReference type="EnsemblProtists" id="EOD25101"/>
    </source>
</evidence>